<feature type="transmembrane region" description="Helical" evidence="1">
    <location>
        <begin position="167"/>
        <end position="188"/>
    </location>
</feature>
<dbReference type="WBParaSite" id="SPAL_0001584500.1">
    <property type="protein sequence ID" value="SPAL_0001584500.1"/>
    <property type="gene ID" value="SPAL_0001584500"/>
</dbReference>
<dbReference type="AlphaFoldDB" id="A0A0N5CDA0"/>
<feature type="transmembrane region" description="Helical" evidence="1">
    <location>
        <begin position="41"/>
        <end position="60"/>
    </location>
</feature>
<proteinExistence type="predicted"/>
<feature type="transmembrane region" description="Helical" evidence="1">
    <location>
        <begin position="131"/>
        <end position="155"/>
    </location>
</feature>
<feature type="transmembrane region" description="Helical" evidence="1">
    <location>
        <begin position="236"/>
        <end position="258"/>
    </location>
</feature>
<evidence type="ECO:0000256" key="1">
    <source>
        <dbReference type="SAM" id="Phobius"/>
    </source>
</evidence>
<evidence type="ECO:0000313" key="2">
    <source>
        <dbReference type="Proteomes" id="UP000046392"/>
    </source>
</evidence>
<keyword evidence="1" id="KW-0472">Membrane</keyword>
<keyword evidence="1" id="KW-0812">Transmembrane</keyword>
<evidence type="ECO:0000313" key="3">
    <source>
        <dbReference type="WBParaSite" id="SPAL_0001584500.1"/>
    </source>
</evidence>
<reference evidence="3" key="1">
    <citation type="submission" date="2017-02" db="UniProtKB">
        <authorList>
            <consortium name="WormBaseParasite"/>
        </authorList>
    </citation>
    <scope>IDENTIFICATION</scope>
</reference>
<accession>A0A0N5CDA0</accession>
<dbReference type="Proteomes" id="UP000046392">
    <property type="component" value="Unplaced"/>
</dbReference>
<protein>
    <submittedName>
        <fullName evidence="3">G_PROTEIN_RECEP_F1_2 domain-containing protein</fullName>
    </submittedName>
</protein>
<sequence length="376" mass="42812">MIWVNLFIFLLSIFTFIFNIILLIAIGVSPKLHSISNLLSCNLWIANAIISIVAIFQSLVNPYDDIAFLHLNNMNNSINKNLSSISLRGSESINGTKEIYNSKEKLTSNFDNTYSFGSTESLFFTIAGPQILASLFNSTISMLSLLGMAIVQIFGNRQNYLSRSSSLRITISLWSVIVLMLISNFTLIQTTRSLTLLFAFHIALLTIFLLINLLLHPINLLFSLKENSNTQTSRAITEALWLLFHSLSFIILVIMLIWESSQNFNDVNNIQLVYLQQAAYNIHCIVNPLIALIRDNTLAQGVQKVFYTKHQLSYREYPSILTTIENNDSNNPHFSQWVFSEQLVIRFDRPPPPYITPTNSIEILYDDLDESNRQLV</sequence>
<feature type="transmembrane region" description="Helical" evidence="1">
    <location>
        <begin position="6"/>
        <end position="29"/>
    </location>
</feature>
<name>A0A0N5CDA0_STREA</name>
<organism evidence="2 3">
    <name type="scientific">Strongyloides papillosus</name>
    <name type="common">Intestinal threadworm</name>
    <dbReference type="NCBI Taxonomy" id="174720"/>
    <lineage>
        <taxon>Eukaryota</taxon>
        <taxon>Metazoa</taxon>
        <taxon>Ecdysozoa</taxon>
        <taxon>Nematoda</taxon>
        <taxon>Chromadorea</taxon>
        <taxon>Rhabditida</taxon>
        <taxon>Tylenchina</taxon>
        <taxon>Panagrolaimomorpha</taxon>
        <taxon>Strongyloidoidea</taxon>
        <taxon>Strongyloididae</taxon>
        <taxon>Strongyloides</taxon>
    </lineage>
</organism>
<keyword evidence="2" id="KW-1185">Reference proteome</keyword>
<keyword evidence="1" id="KW-1133">Transmembrane helix</keyword>
<feature type="transmembrane region" description="Helical" evidence="1">
    <location>
        <begin position="194"/>
        <end position="215"/>
    </location>
</feature>